<name>A0A1Q5PF25_9BACT</name>
<dbReference type="RefSeq" id="WP_073851363.1">
    <property type="nucleotide sequence ID" value="NZ_LVWA01000004.1"/>
</dbReference>
<gene>
    <name evidence="1" type="ORF">A3841_12885</name>
</gene>
<comment type="caution">
    <text evidence="1">The sequence shown here is derived from an EMBL/GenBank/DDBJ whole genome shotgun (WGS) entry which is preliminary data.</text>
</comment>
<dbReference type="STRING" id="1797110.A3841_12885"/>
<dbReference type="OrthoDB" id="850330at2"/>
<accession>A0A1Q5PF25</accession>
<evidence type="ECO:0000313" key="2">
    <source>
        <dbReference type="Proteomes" id="UP000186551"/>
    </source>
</evidence>
<protein>
    <recommendedName>
        <fullName evidence="3">Outer membrane protein beta-barrel domain-containing protein</fullName>
    </recommendedName>
</protein>
<sequence length="83" mass="9505">MQKTTRRDEVTTVTYDEKASGFNAYLTGGFGIGYPITKSLDAYFNYYMISRSINDGLRRKDKYPYPGSLAIGLNYNLSLKREK</sequence>
<evidence type="ECO:0000313" key="1">
    <source>
        <dbReference type="EMBL" id="OKL40742.1"/>
    </source>
</evidence>
<reference evidence="1 2" key="1">
    <citation type="submission" date="2016-03" db="EMBL/GenBank/DDBJ databases">
        <title>Genome sequence of Pontibacter sp. nov., of the family cytophagaceae, isolated from marine sediment of the Yellow Sea, China.</title>
        <authorList>
            <person name="Zhang G."/>
            <person name="Zhang R."/>
        </authorList>
    </citation>
    <scope>NUCLEOTIDE SEQUENCE [LARGE SCALE GENOMIC DNA]</scope>
    <source>
        <strain evidence="1 2">S10-8</strain>
    </source>
</reference>
<dbReference type="Proteomes" id="UP000186551">
    <property type="component" value="Unassembled WGS sequence"/>
</dbReference>
<keyword evidence="2" id="KW-1185">Reference proteome</keyword>
<organism evidence="1 2">
    <name type="scientific">Pontibacter flavimaris</name>
    <dbReference type="NCBI Taxonomy" id="1797110"/>
    <lineage>
        <taxon>Bacteria</taxon>
        <taxon>Pseudomonadati</taxon>
        <taxon>Bacteroidota</taxon>
        <taxon>Cytophagia</taxon>
        <taxon>Cytophagales</taxon>
        <taxon>Hymenobacteraceae</taxon>
        <taxon>Pontibacter</taxon>
    </lineage>
</organism>
<dbReference type="AlphaFoldDB" id="A0A1Q5PF25"/>
<evidence type="ECO:0008006" key="3">
    <source>
        <dbReference type="Google" id="ProtNLM"/>
    </source>
</evidence>
<dbReference type="EMBL" id="LVWA01000004">
    <property type="protein sequence ID" value="OKL40742.1"/>
    <property type="molecule type" value="Genomic_DNA"/>
</dbReference>
<proteinExistence type="predicted"/>